<keyword evidence="2" id="KW-1185">Reference proteome</keyword>
<dbReference type="KEGG" id="tos:Theos_0553"/>
<sequence>MPRAKEGENLEILLERVPIRPPRRKRRGKRVLLKGEKPYLHELLIQERR</sequence>
<dbReference type="EMBL" id="CP003249">
    <property type="protein sequence ID" value="AFV75617.1"/>
    <property type="molecule type" value="Genomic_DNA"/>
</dbReference>
<dbReference type="AlphaFoldDB" id="K7RGC1"/>
<dbReference type="HOGENOM" id="CLU_212842_0_0_0"/>
<dbReference type="PATRIC" id="fig|751945.3.peg.538"/>
<gene>
    <name evidence="1" type="ORF">Theos_0553</name>
</gene>
<organism evidence="1 2">
    <name type="scientific">Thermus oshimai JL-2</name>
    <dbReference type="NCBI Taxonomy" id="751945"/>
    <lineage>
        <taxon>Bacteria</taxon>
        <taxon>Thermotogati</taxon>
        <taxon>Deinococcota</taxon>
        <taxon>Deinococci</taxon>
        <taxon>Thermales</taxon>
        <taxon>Thermaceae</taxon>
        <taxon>Thermus</taxon>
    </lineage>
</organism>
<reference evidence="1 2" key="1">
    <citation type="journal article" date="2013" name="Genome Announc.">
        <title>Whole Genome Sequencing of Thermus oshimai JL-2 and Thermus thermophilus JL-18, Incomplete Denitrifiers from the United States Great Basin.</title>
        <authorList>
            <person name="Murugapiran S.K."/>
            <person name="Huntemann M."/>
            <person name="Wei C.L."/>
            <person name="Han J."/>
            <person name="Detter J.C."/>
            <person name="Han C.S."/>
            <person name="Erkkila T.H."/>
            <person name="Teshima H."/>
            <person name="Chen A."/>
            <person name="Kyrpides N."/>
            <person name="Mavrommatis K."/>
            <person name="Markowitz V."/>
            <person name="Szeto E."/>
            <person name="Ivanova N."/>
            <person name="Pagani I."/>
            <person name="Lam J."/>
            <person name="McDonald A.I."/>
            <person name="Dodsworth J.A."/>
            <person name="Pati A."/>
            <person name="Goodwin L."/>
            <person name="Peters L."/>
            <person name="Pitluck S."/>
            <person name="Woyke T."/>
            <person name="Hedlund B.P."/>
        </authorList>
    </citation>
    <scope>NUCLEOTIDE SEQUENCE</scope>
    <source>
        <strain evidence="1 2">JL-2</strain>
    </source>
</reference>
<name>K7RGC1_THEOS</name>
<proteinExistence type="predicted"/>
<protein>
    <submittedName>
        <fullName evidence="1">Uncharacterized protein</fullName>
    </submittedName>
</protein>
<dbReference type="Proteomes" id="UP000000211">
    <property type="component" value="Chromosome"/>
</dbReference>
<evidence type="ECO:0000313" key="2">
    <source>
        <dbReference type="Proteomes" id="UP000000211"/>
    </source>
</evidence>
<accession>K7RGC1</accession>
<evidence type="ECO:0000313" key="1">
    <source>
        <dbReference type="EMBL" id="AFV75617.1"/>
    </source>
</evidence>
<dbReference type="RefSeq" id="WP_016328812.1">
    <property type="nucleotide sequence ID" value="NC_019386.1"/>
</dbReference>